<name>A0A1M5JGT7_9ACTN</name>
<protein>
    <submittedName>
        <fullName evidence="2">Stress responsive A/B Barrel Domain</fullName>
    </submittedName>
</protein>
<sequence>MIRHVVHFTWSDAADADRRARTVAALRRLPEQVPGSLAFTVAPDAGLVEGNAQTILVADFPDAEAFRRYATDPVHLEVIAEHVRPFLAARSAVQYEV</sequence>
<dbReference type="SUPFAM" id="SSF54909">
    <property type="entry name" value="Dimeric alpha+beta barrel"/>
    <property type="match status" value="1"/>
</dbReference>
<dbReference type="Gene3D" id="3.30.70.100">
    <property type="match status" value="1"/>
</dbReference>
<dbReference type="Proteomes" id="UP000184471">
    <property type="component" value="Unassembled WGS sequence"/>
</dbReference>
<dbReference type="STRING" id="1070870.SAMN05444351_2488"/>
<dbReference type="OrthoDB" id="6637496at2"/>
<dbReference type="SMART" id="SM00886">
    <property type="entry name" value="Dabb"/>
    <property type="match status" value="1"/>
</dbReference>
<dbReference type="InterPro" id="IPR011008">
    <property type="entry name" value="Dimeric_a/b-barrel"/>
</dbReference>
<dbReference type="AlphaFoldDB" id="A0A1M5JGT7"/>
<dbReference type="Pfam" id="PF07876">
    <property type="entry name" value="Dabb"/>
    <property type="match status" value="1"/>
</dbReference>
<dbReference type="InterPro" id="IPR013097">
    <property type="entry name" value="Dabb"/>
</dbReference>
<accession>A0A1M5JGT7</accession>
<evidence type="ECO:0000313" key="2">
    <source>
        <dbReference type="EMBL" id="SHG39728.1"/>
    </source>
</evidence>
<proteinExistence type="predicted"/>
<evidence type="ECO:0000313" key="3">
    <source>
        <dbReference type="Proteomes" id="UP000184471"/>
    </source>
</evidence>
<feature type="domain" description="Stress-response A/B barrel" evidence="1">
    <location>
        <begin position="2"/>
        <end position="95"/>
    </location>
</feature>
<dbReference type="EMBL" id="FQVX01000002">
    <property type="protein sequence ID" value="SHG39728.1"/>
    <property type="molecule type" value="Genomic_DNA"/>
</dbReference>
<evidence type="ECO:0000259" key="1">
    <source>
        <dbReference type="PROSITE" id="PS51502"/>
    </source>
</evidence>
<keyword evidence="3" id="KW-1185">Reference proteome</keyword>
<gene>
    <name evidence="2" type="ORF">SAMN05444351_2488</name>
</gene>
<reference evidence="2 3" key="1">
    <citation type="submission" date="2016-11" db="EMBL/GenBank/DDBJ databases">
        <authorList>
            <person name="Jaros S."/>
            <person name="Januszkiewicz K."/>
            <person name="Wedrychowicz H."/>
        </authorList>
    </citation>
    <scope>NUCLEOTIDE SEQUENCE [LARGE SCALE GENOMIC DNA]</scope>
    <source>
        <strain evidence="2 3">DSM 45408</strain>
    </source>
</reference>
<dbReference type="PROSITE" id="PS51502">
    <property type="entry name" value="S_R_A_B_BARREL"/>
    <property type="match status" value="1"/>
</dbReference>
<dbReference type="RefSeq" id="WP_073420383.1">
    <property type="nucleotide sequence ID" value="NZ_FQVX01000002.1"/>
</dbReference>
<organism evidence="2 3">
    <name type="scientific">Geodermatophilus nigrescens</name>
    <dbReference type="NCBI Taxonomy" id="1070870"/>
    <lineage>
        <taxon>Bacteria</taxon>
        <taxon>Bacillati</taxon>
        <taxon>Actinomycetota</taxon>
        <taxon>Actinomycetes</taxon>
        <taxon>Geodermatophilales</taxon>
        <taxon>Geodermatophilaceae</taxon>
        <taxon>Geodermatophilus</taxon>
    </lineage>
</organism>